<name>A0ABT0CK08_9HYPH</name>
<gene>
    <name evidence="1" type="ORF">MKI86_07325</name>
</gene>
<dbReference type="RefSeq" id="WP_241599246.1">
    <property type="nucleotide sequence ID" value="NZ_JAKVIN010000002.1"/>
</dbReference>
<reference evidence="1 2" key="1">
    <citation type="submission" date="2022-02" db="EMBL/GenBank/DDBJ databases">
        <title>Shinella B3.7 sp. nov., isolated from Sediment (Zhairuo Island).</title>
        <authorList>
            <person name="Chen G."/>
        </authorList>
    </citation>
    <scope>NUCLEOTIDE SEQUENCE [LARGE SCALE GENOMIC DNA]</scope>
    <source>
        <strain evidence="1 2">B3.7</strain>
    </source>
</reference>
<comment type="caution">
    <text evidence="1">The sequence shown here is derived from an EMBL/GenBank/DDBJ whole genome shotgun (WGS) entry which is preliminary data.</text>
</comment>
<organism evidence="1 2">
    <name type="scientific">Shinella sedimenti</name>
    <dbReference type="NCBI Taxonomy" id="2919913"/>
    <lineage>
        <taxon>Bacteria</taxon>
        <taxon>Pseudomonadati</taxon>
        <taxon>Pseudomonadota</taxon>
        <taxon>Alphaproteobacteria</taxon>
        <taxon>Hyphomicrobiales</taxon>
        <taxon>Rhizobiaceae</taxon>
        <taxon>Shinella</taxon>
    </lineage>
</organism>
<accession>A0ABT0CK08</accession>
<evidence type="ECO:0000313" key="1">
    <source>
        <dbReference type="EMBL" id="MCJ8148946.1"/>
    </source>
</evidence>
<keyword evidence="2" id="KW-1185">Reference proteome</keyword>
<protein>
    <submittedName>
        <fullName evidence="1">Uncharacterized protein</fullName>
    </submittedName>
</protein>
<proteinExistence type="predicted"/>
<dbReference type="EMBL" id="JAKVIN010000002">
    <property type="protein sequence ID" value="MCJ8148946.1"/>
    <property type="molecule type" value="Genomic_DNA"/>
</dbReference>
<evidence type="ECO:0000313" key="2">
    <source>
        <dbReference type="Proteomes" id="UP001201844"/>
    </source>
</evidence>
<dbReference type="Proteomes" id="UP001201844">
    <property type="component" value="Unassembled WGS sequence"/>
</dbReference>
<sequence>MPARLAGARQAFGGRKGEGFSIACTIRRCIVFHIVVFFTRNQPPGLAVYAMDVHDAVNQAPDIRIGDDAGR</sequence>